<proteinExistence type="predicted"/>
<sequence length="22" mass="2508">MTSKKHQRLTNPAVKEPDSLAR</sequence>
<name>A0A392U2Y9_9FABA</name>
<dbReference type="EMBL" id="LXQA010717395">
    <property type="protein sequence ID" value="MCI67458.1"/>
    <property type="molecule type" value="Genomic_DNA"/>
</dbReference>
<keyword evidence="3" id="KW-1185">Reference proteome</keyword>
<comment type="caution">
    <text evidence="2">The sequence shown here is derived from an EMBL/GenBank/DDBJ whole genome shotgun (WGS) entry which is preliminary data.</text>
</comment>
<reference evidence="2 3" key="1">
    <citation type="journal article" date="2018" name="Front. Plant Sci.">
        <title>Red Clover (Trifolium pratense) and Zigzag Clover (T. medium) - A Picture of Genomic Similarities and Differences.</title>
        <authorList>
            <person name="Dluhosova J."/>
            <person name="Istvanek J."/>
            <person name="Nedelnik J."/>
            <person name="Repkova J."/>
        </authorList>
    </citation>
    <scope>NUCLEOTIDE SEQUENCE [LARGE SCALE GENOMIC DNA]</scope>
    <source>
        <strain evidence="3">cv. 10/8</strain>
        <tissue evidence="2">Leaf</tissue>
    </source>
</reference>
<evidence type="ECO:0000313" key="3">
    <source>
        <dbReference type="Proteomes" id="UP000265520"/>
    </source>
</evidence>
<dbReference type="AlphaFoldDB" id="A0A392U2Y9"/>
<dbReference type="Proteomes" id="UP000265520">
    <property type="component" value="Unassembled WGS sequence"/>
</dbReference>
<evidence type="ECO:0000256" key="1">
    <source>
        <dbReference type="SAM" id="MobiDB-lite"/>
    </source>
</evidence>
<feature type="non-terminal residue" evidence="2">
    <location>
        <position position="22"/>
    </location>
</feature>
<protein>
    <submittedName>
        <fullName evidence="2">Uncharacterized protein</fullName>
    </submittedName>
</protein>
<organism evidence="2 3">
    <name type="scientific">Trifolium medium</name>
    <dbReference type="NCBI Taxonomy" id="97028"/>
    <lineage>
        <taxon>Eukaryota</taxon>
        <taxon>Viridiplantae</taxon>
        <taxon>Streptophyta</taxon>
        <taxon>Embryophyta</taxon>
        <taxon>Tracheophyta</taxon>
        <taxon>Spermatophyta</taxon>
        <taxon>Magnoliopsida</taxon>
        <taxon>eudicotyledons</taxon>
        <taxon>Gunneridae</taxon>
        <taxon>Pentapetalae</taxon>
        <taxon>rosids</taxon>
        <taxon>fabids</taxon>
        <taxon>Fabales</taxon>
        <taxon>Fabaceae</taxon>
        <taxon>Papilionoideae</taxon>
        <taxon>50 kb inversion clade</taxon>
        <taxon>NPAAA clade</taxon>
        <taxon>Hologalegina</taxon>
        <taxon>IRL clade</taxon>
        <taxon>Trifolieae</taxon>
        <taxon>Trifolium</taxon>
    </lineage>
</organism>
<evidence type="ECO:0000313" key="2">
    <source>
        <dbReference type="EMBL" id="MCI67458.1"/>
    </source>
</evidence>
<accession>A0A392U2Y9</accession>
<feature type="region of interest" description="Disordered" evidence="1">
    <location>
        <begin position="1"/>
        <end position="22"/>
    </location>
</feature>